<sequence>MTNITRNTLKGTLKPLVIAVAMASALPAHAVRFDLGEVQGQFDSQMSIGASWGTSDIDDDLVWAGNGGNANAGNSDDNRLNFDKGETFSKIFKGIHDLSLQYGDTGVFLRGKYWYDFELKDEHRDLYDISDDNRKVGSQSSGVQLLDAFLYHNYSIGDKPGSVRVGKQVVSWGESTFIQNGINAINPIDVAAFRRPGAEIKEGLIPVNMLFLSQSLTENLGMEMFYQLEWDQTVLDNCGTFFSFTDTVADGCDYVGVQGSQNGADGSPVFAYVPRGPDRDARDDGQFGVSFRYYAESLNQTEFGAYAMNYHSRNPVYSTSLNAVGAPAGLHSVPVSQLPAVVAGSSYFIEYPEDIRLYGVSFQTNLGTTAVSGEVSYRPNQPLQINSNDLTGAVLGVPNPAVAEIGADGDLHGYKRLPVTQAQVTVINFIDNVLGAERLTLVGEAGYNYISGIDTGPGELRYGRDSVYGSGELTTPGVCEAGAVNPSECNDDGFYTDNSWGYRLVAALDYNGFAGIALKPAFAFSHDVDGYGPNFNEGAMAANLGLTAVYNNKYNASINYTNFFGGDYNANTDRDFAAVSVGVNF</sequence>
<reference evidence="1" key="1">
    <citation type="journal article" date="2015" name="Nature">
        <title>Complex archaea that bridge the gap between prokaryotes and eukaryotes.</title>
        <authorList>
            <person name="Spang A."/>
            <person name="Saw J.H."/>
            <person name="Jorgensen S.L."/>
            <person name="Zaremba-Niedzwiedzka K."/>
            <person name="Martijn J."/>
            <person name="Lind A.E."/>
            <person name="van Eijk R."/>
            <person name="Schleper C."/>
            <person name="Guy L."/>
            <person name="Ettema T.J."/>
        </authorList>
    </citation>
    <scope>NUCLEOTIDE SEQUENCE</scope>
</reference>
<dbReference type="InterPro" id="IPR010727">
    <property type="entry name" value="DUF1302"/>
</dbReference>
<comment type="caution">
    <text evidence="1">The sequence shown here is derived from an EMBL/GenBank/DDBJ whole genome shotgun (WGS) entry which is preliminary data.</text>
</comment>
<evidence type="ECO:0000313" key="1">
    <source>
        <dbReference type="EMBL" id="KKN71127.1"/>
    </source>
</evidence>
<protein>
    <recommendedName>
        <fullName evidence="2">Adhesin</fullName>
    </recommendedName>
</protein>
<organism evidence="1">
    <name type="scientific">marine sediment metagenome</name>
    <dbReference type="NCBI Taxonomy" id="412755"/>
    <lineage>
        <taxon>unclassified sequences</taxon>
        <taxon>metagenomes</taxon>
        <taxon>ecological metagenomes</taxon>
    </lineage>
</organism>
<proteinExistence type="predicted"/>
<accession>A0A0F9T827</accession>
<dbReference type="AlphaFoldDB" id="A0A0F9T827"/>
<evidence type="ECO:0008006" key="2">
    <source>
        <dbReference type="Google" id="ProtNLM"/>
    </source>
</evidence>
<name>A0A0F9T827_9ZZZZ</name>
<dbReference type="EMBL" id="LAZR01000389">
    <property type="protein sequence ID" value="KKN71127.1"/>
    <property type="molecule type" value="Genomic_DNA"/>
</dbReference>
<dbReference type="Pfam" id="PF06980">
    <property type="entry name" value="DUF1302"/>
    <property type="match status" value="1"/>
</dbReference>
<gene>
    <name evidence="1" type="ORF">LCGC14_0423670</name>
</gene>